<organism evidence="3 4">
    <name type="scientific">Emiliania huxleyi (strain CCMP1516)</name>
    <dbReference type="NCBI Taxonomy" id="280463"/>
    <lineage>
        <taxon>Eukaryota</taxon>
        <taxon>Haptista</taxon>
        <taxon>Haptophyta</taxon>
        <taxon>Prymnesiophyceae</taxon>
        <taxon>Isochrysidales</taxon>
        <taxon>Noelaerhabdaceae</taxon>
        <taxon>Emiliania</taxon>
    </lineage>
</organism>
<name>A0A0D3K1E5_EMIH1</name>
<feature type="region of interest" description="Disordered" evidence="1">
    <location>
        <begin position="76"/>
        <end position="102"/>
    </location>
</feature>
<reference evidence="4" key="1">
    <citation type="journal article" date="2013" name="Nature">
        <title>Pan genome of the phytoplankton Emiliania underpins its global distribution.</title>
        <authorList>
            <person name="Read B.A."/>
            <person name="Kegel J."/>
            <person name="Klute M.J."/>
            <person name="Kuo A."/>
            <person name="Lefebvre S.C."/>
            <person name="Maumus F."/>
            <person name="Mayer C."/>
            <person name="Miller J."/>
            <person name="Monier A."/>
            <person name="Salamov A."/>
            <person name="Young J."/>
            <person name="Aguilar M."/>
            <person name="Claverie J.M."/>
            <person name="Frickenhaus S."/>
            <person name="Gonzalez K."/>
            <person name="Herman E.K."/>
            <person name="Lin Y.C."/>
            <person name="Napier J."/>
            <person name="Ogata H."/>
            <person name="Sarno A.F."/>
            <person name="Shmutz J."/>
            <person name="Schroeder D."/>
            <person name="de Vargas C."/>
            <person name="Verret F."/>
            <person name="von Dassow P."/>
            <person name="Valentin K."/>
            <person name="Van de Peer Y."/>
            <person name="Wheeler G."/>
            <person name="Dacks J.B."/>
            <person name="Delwiche C.F."/>
            <person name="Dyhrman S.T."/>
            <person name="Glockner G."/>
            <person name="John U."/>
            <person name="Richards T."/>
            <person name="Worden A.Z."/>
            <person name="Zhang X."/>
            <person name="Grigoriev I.V."/>
            <person name="Allen A.E."/>
            <person name="Bidle K."/>
            <person name="Borodovsky M."/>
            <person name="Bowler C."/>
            <person name="Brownlee C."/>
            <person name="Cock J.M."/>
            <person name="Elias M."/>
            <person name="Gladyshev V.N."/>
            <person name="Groth M."/>
            <person name="Guda C."/>
            <person name="Hadaegh A."/>
            <person name="Iglesias-Rodriguez M.D."/>
            <person name="Jenkins J."/>
            <person name="Jones B.M."/>
            <person name="Lawson T."/>
            <person name="Leese F."/>
            <person name="Lindquist E."/>
            <person name="Lobanov A."/>
            <person name="Lomsadze A."/>
            <person name="Malik S.B."/>
            <person name="Marsh M.E."/>
            <person name="Mackinder L."/>
            <person name="Mock T."/>
            <person name="Mueller-Roeber B."/>
            <person name="Pagarete A."/>
            <person name="Parker M."/>
            <person name="Probert I."/>
            <person name="Quesneville H."/>
            <person name="Raines C."/>
            <person name="Rensing S.A."/>
            <person name="Riano-Pachon D.M."/>
            <person name="Richier S."/>
            <person name="Rokitta S."/>
            <person name="Shiraiwa Y."/>
            <person name="Soanes D.M."/>
            <person name="van der Giezen M."/>
            <person name="Wahlund T.M."/>
            <person name="Williams B."/>
            <person name="Wilson W."/>
            <person name="Wolfe G."/>
            <person name="Wurch L.L."/>
        </authorList>
    </citation>
    <scope>NUCLEOTIDE SEQUENCE</scope>
</reference>
<reference evidence="3" key="2">
    <citation type="submission" date="2024-10" db="UniProtKB">
        <authorList>
            <consortium name="EnsemblProtists"/>
        </authorList>
    </citation>
    <scope>IDENTIFICATION</scope>
</reference>
<dbReference type="STRING" id="2903.R1ESI6"/>
<feature type="domain" description="HRDC" evidence="2">
    <location>
        <begin position="99"/>
        <end position="179"/>
    </location>
</feature>
<evidence type="ECO:0000256" key="1">
    <source>
        <dbReference type="SAM" id="MobiDB-lite"/>
    </source>
</evidence>
<dbReference type="GeneID" id="17274854"/>
<dbReference type="GO" id="GO:0000166">
    <property type="term" value="F:nucleotide binding"/>
    <property type="evidence" value="ECO:0007669"/>
    <property type="project" value="InterPro"/>
</dbReference>
<evidence type="ECO:0000313" key="4">
    <source>
        <dbReference type="Proteomes" id="UP000013827"/>
    </source>
</evidence>
<dbReference type="Proteomes" id="UP000013827">
    <property type="component" value="Unassembled WGS sequence"/>
</dbReference>
<dbReference type="KEGG" id="ehx:EMIHUDRAFT_233809"/>
<dbReference type="RefSeq" id="XP_005782009.1">
    <property type="nucleotide sequence ID" value="XM_005781952.1"/>
</dbReference>
<dbReference type="PROSITE" id="PS50967">
    <property type="entry name" value="HRDC"/>
    <property type="match status" value="1"/>
</dbReference>
<dbReference type="PaxDb" id="2903-EOD29580"/>
<evidence type="ECO:0000313" key="3">
    <source>
        <dbReference type="EnsemblProtists" id="EOD29580"/>
    </source>
</evidence>
<dbReference type="HOGENOM" id="CLU_103976_0_0_1"/>
<dbReference type="SUPFAM" id="SSF47819">
    <property type="entry name" value="HRDC-like"/>
    <property type="match status" value="1"/>
</dbReference>
<evidence type="ECO:0000259" key="2">
    <source>
        <dbReference type="PROSITE" id="PS50967"/>
    </source>
</evidence>
<protein>
    <recommendedName>
        <fullName evidence="2">HRDC domain-containing protein</fullName>
    </recommendedName>
</protein>
<dbReference type="AlphaFoldDB" id="A0A0D3K1E5"/>
<keyword evidence="4" id="KW-1185">Reference proteome</keyword>
<proteinExistence type="predicted"/>
<dbReference type="Gene3D" id="1.10.150.80">
    <property type="entry name" value="HRDC domain"/>
    <property type="match status" value="1"/>
</dbReference>
<feature type="compositionally biased region" description="Pro residues" evidence="1">
    <location>
        <begin position="83"/>
        <end position="92"/>
    </location>
</feature>
<accession>A0A0D3K1E5</accession>
<dbReference type="EnsemblProtists" id="EOD29580">
    <property type="protein sequence ID" value="EOD29580"/>
    <property type="gene ID" value="EMIHUDRAFT_233809"/>
</dbReference>
<dbReference type="InterPro" id="IPR002121">
    <property type="entry name" value="HRDC_dom"/>
</dbReference>
<feature type="region of interest" description="Disordered" evidence="1">
    <location>
        <begin position="173"/>
        <end position="233"/>
    </location>
</feature>
<dbReference type="Pfam" id="PF00570">
    <property type="entry name" value="HRDC"/>
    <property type="match status" value="1"/>
</dbReference>
<dbReference type="GO" id="GO:0003676">
    <property type="term" value="F:nucleic acid binding"/>
    <property type="evidence" value="ECO:0007669"/>
    <property type="project" value="InterPro"/>
</dbReference>
<feature type="compositionally biased region" description="Low complexity" evidence="1">
    <location>
        <begin position="199"/>
        <end position="214"/>
    </location>
</feature>
<dbReference type="InterPro" id="IPR044876">
    <property type="entry name" value="HRDC_dom_sf"/>
</dbReference>
<sequence length="233" mass="24430">MPGQWPLDDSKAVWHALCHVQLQADGELPGTQEVNAVVARLAKRFGRTNGAIRSRIRHMHDTSHAAYAELVNCGARQPASNSAPPPPRPAAPPQTAAGDASGGNLYSALRSFRAKRAQADGVQPYHVVHDSVLQKIADRCPTSLDELKLVNGIGMDKMNTYGSEIVRICQESAPARPAAPPGPLPQGATTTPCSKRKTPATGSGTATGTTVAVAKRPSGWPYASSPAPKPGIP</sequence>
<dbReference type="InterPro" id="IPR010997">
    <property type="entry name" value="HRDC-like_sf"/>
</dbReference>
<dbReference type="SMART" id="SM00341">
    <property type="entry name" value="HRDC"/>
    <property type="match status" value="1"/>
</dbReference>